<dbReference type="GO" id="GO:0032259">
    <property type="term" value="P:methylation"/>
    <property type="evidence" value="ECO:0007669"/>
    <property type="project" value="UniProtKB-KW"/>
</dbReference>
<dbReference type="Proteomes" id="UP001138661">
    <property type="component" value="Unassembled WGS sequence"/>
</dbReference>
<protein>
    <submittedName>
        <fullName evidence="1">Class I SAM-dependent methyltransferase</fullName>
    </submittedName>
</protein>
<reference evidence="1" key="1">
    <citation type="submission" date="2021-07" db="EMBL/GenBank/DDBJ databases">
        <title>Roseobacter insulae sp. nov., isolated from a tidal flat.</title>
        <authorList>
            <person name="Park S."/>
            <person name="Yoon J.-H."/>
        </authorList>
    </citation>
    <scope>NUCLEOTIDE SEQUENCE</scope>
    <source>
        <strain evidence="1">YSTF-M11</strain>
    </source>
</reference>
<evidence type="ECO:0000313" key="2">
    <source>
        <dbReference type="Proteomes" id="UP001138661"/>
    </source>
</evidence>
<proteinExistence type="predicted"/>
<accession>A0A9X1JYY3</accession>
<dbReference type="GO" id="GO:0008168">
    <property type="term" value="F:methyltransferase activity"/>
    <property type="evidence" value="ECO:0007669"/>
    <property type="project" value="UniProtKB-KW"/>
</dbReference>
<comment type="caution">
    <text evidence="1">The sequence shown here is derived from an EMBL/GenBank/DDBJ whole genome shotgun (WGS) entry which is preliminary data.</text>
</comment>
<dbReference type="AlphaFoldDB" id="A0A9X1JYY3"/>
<evidence type="ECO:0000313" key="1">
    <source>
        <dbReference type="EMBL" id="MBW4706664.1"/>
    </source>
</evidence>
<dbReference type="PANTHER" id="PTHR43861">
    <property type="entry name" value="TRANS-ACONITATE 2-METHYLTRANSFERASE-RELATED"/>
    <property type="match status" value="1"/>
</dbReference>
<name>A0A9X1JYY3_9RHOB</name>
<dbReference type="CDD" id="cd02440">
    <property type="entry name" value="AdoMet_MTases"/>
    <property type="match status" value="1"/>
</dbReference>
<organism evidence="1 2">
    <name type="scientific">Roseobacter insulae</name>
    <dbReference type="NCBI Taxonomy" id="2859783"/>
    <lineage>
        <taxon>Bacteria</taxon>
        <taxon>Pseudomonadati</taxon>
        <taxon>Pseudomonadota</taxon>
        <taxon>Alphaproteobacteria</taxon>
        <taxon>Rhodobacterales</taxon>
        <taxon>Roseobacteraceae</taxon>
        <taxon>Roseobacter</taxon>
    </lineage>
</organism>
<keyword evidence="1" id="KW-0489">Methyltransferase</keyword>
<gene>
    <name evidence="1" type="ORF">KX928_02580</name>
</gene>
<sequence>MGRQSKIPEPDSPDLTTRSYLLYFGSGHYDRRYPNPNITTWRRILTLLPEQAHVVDFGCGNGRYLLRLKSKVKQAAGYDINPVALEMLSERAKELGWHDLSVLGPDPTSLATYVQQKGQADLVLCLFGVLAHIESRSDRIVALQQMHDLLKPTVGRLLISVPNKARRFLAEQKQAGSGAAGLIRYTRTMDGTRVTLPYQLFDPARLTAELAEAGFQIAMIRAESVLPESLLTTYAPLRWIDSILTRMCPASLGYGLIAVAVP</sequence>
<dbReference type="RefSeq" id="WP_219498513.1">
    <property type="nucleotide sequence ID" value="NZ_JAHXDN010000001.1"/>
</dbReference>
<dbReference type="Pfam" id="PF13489">
    <property type="entry name" value="Methyltransf_23"/>
    <property type="match status" value="1"/>
</dbReference>
<keyword evidence="2" id="KW-1185">Reference proteome</keyword>
<keyword evidence="1" id="KW-0808">Transferase</keyword>
<dbReference type="EMBL" id="JAHXDN010000001">
    <property type="protein sequence ID" value="MBW4706664.1"/>
    <property type="molecule type" value="Genomic_DNA"/>
</dbReference>